<dbReference type="Proteomes" id="UP000559027">
    <property type="component" value="Unassembled WGS sequence"/>
</dbReference>
<accession>A0A8H5G703</accession>
<sequence>MTIMGAAIPRCVDIDDIDQDDITIAMVGQTQVGKSTAGGENAVYHSPGTRLPGSSSTTLLGRTVCLGSHNPKSAPKCRLSEAKILSDMAIVTSSSRITNFWL</sequence>
<evidence type="ECO:0000313" key="2">
    <source>
        <dbReference type="Proteomes" id="UP000559027"/>
    </source>
</evidence>
<organism evidence="1 2">
    <name type="scientific">Leucocoprinus leucothites</name>
    <dbReference type="NCBI Taxonomy" id="201217"/>
    <lineage>
        <taxon>Eukaryota</taxon>
        <taxon>Fungi</taxon>
        <taxon>Dikarya</taxon>
        <taxon>Basidiomycota</taxon>
        <taxon>Agaricomycotina</taxon>
        <taxon>Agaricomycetes</taxon>
        <taxon>Agaricomycetidae</taxon>
        <taxon>Agaricales</taxon>
        <taxon>Agaricineae</taxon>
        <taxon>Agaricaceae</taxon>
        <taxon>Leucocoprinus</taxon>
    </lineage>
</organism>
<proteinExistence type="predicted"/>
<dbReference type="EMBL" id="JAACJO010000004">
    <property type="protein sequence ID" value="KAF5359562.1"/>
    <property type="molecule type" value="Genomic_DNA"/>
</dbReference>
<gene>
    <name evidence="1" type="ORF">D9756_003408</name>
</gene>
<comment type="caution">
    <text evidence="1">The sequence shown here is derived from an EMBL/GenBank/DDBJ whole genome shotgun (WGS) entry which is preliminary data.</text>
</comment>
<reference evidence="1 2" key="1">
    <citation type="journal article" date="2020" name="ISME J.">
        <title>Uncovering the hidden diversity of litter-decomposition mechanisms in mushroom-forming fungi.</title>
        <authorList>
            <person name="Floudas D."/>
            <person name="Bentzer J."/>
            <person name="Ahren D."/>
            <person name="Johansson T."/>
            <person name="Persson P."/>
            <person name="Tunlid A."/>
        </authorList>
    </citation>
    <scope>NUCLEOTIDE SEQUENCE [LARGE SCALE GENOMIC DNA]</scope>
    <source>
        <strain evidence="1 2">CBS 146.42</strain>
    </source>
</reference>
<protein>
    <submittedName>
        <fullName evidence="1">Uncharacterized protein</fullName>
    </submittedName>
</protein>
<keyword evidence="2" id="KW-1185">Reference proteome</keyword>
<evidence type="ECO:0000313" key="1">
    <source>
        <dbReference type="EMBL" id="KAF5359562.1"/>
    </source>
</evidence>
<dbReference type="AlphaFoldDB" id="A0A8H5G703"/>
<name>A0A8H5G703_9AGAR</name>